<dbReference type="InParanoid" id="B9SY52"/>
<dbReference type="Proteomes" id="UP000008311">
    <property type="component" value="Unassembled WGS sequence"/>
</dbReference>
<organism evidence="2 3">
    <name type="scientific">Ricinus communis</name>
    <name type="common">Castor bean</name>
    <dbReference type="NCBI Taxonomy" id="3988"/>
    <lineage>
        <taxon>Eukaryota</taxon>
        <taxon>Viridiplantae</taxon>
        <taxon>Streptophyta</taxon>
        <taxon>Embryophyta</taxon>
        <taxon>Tracheophyta</taxon>
        <taxon>Spermatophyta</taxon>
        <taxon>Magnoliopsida</taxon>
        <taxon>eudicotyledons</taxon>
        <taxon>Gunneridae</taxon>
        <taxon>Pentapetalae</taxon>
        <taxon>rosids</taxon>
        <taxon>fabids</taxon>
        <taxon>Malpighiales</taxon>
        <taxon>Euphorbiaceae</taxon>
        <taxon>Acalyphoideae</taxon>
        <taxon>Acalypheae</taxon>
        <taxon>Ricinus</taxon>
    </lineage>
</organism>
<dbReference type="EMBL" id="EQ974241">
    <property type="protein sequence ID" value="EEF31470.1"/>
    <property type="molecule type" value="Genomic_DNA"/>
</dbReference>
<reference evidence="3" key="1">
    <citation type="journal article" date="2010" name="Nat. Biotechnol.">
        <title>Draft genome sequence of the oilseed species Ricinus communis.</title>
        <authorList>
            <person name="Chan A.P."/>
            <person name="Crabtree J."/>
            <person name="Zhao Q."/>
            <person name="Lorenzi H."/>
            <person name="Orvis J."/>
            <person name="Puiu D."/>
            <person name="Melake-Berhan A."/>
            <person name="Jones K.M."/>
            <person name="Redman J."/>
            <person name="Chen G."/>
            <person name="Cahoon E.B."/>
            <person name="Gedil M."/>
            <person name="Stanke M."/>
            <person name="Haas B.J."/>
            <person name="Wortman J.R."/>
            <person name="Fraser-Liggett C.M."/>
            <person name="Ravel J."/>
            <person name="Rabinowicz P.D."/>
        </authorList>
    </citation>
    <scope>NUCLEOTIDE SEQUENCE [LARGE SCALE GENOMIC DNA]</scope>
    <source>
        <strain evidence="3">cv. Hale</strain>
    </source>
</reference>
<evidence type="ECO:0000313" key="2">
    <source>
        <dbReference type="EMBL" id="EEF31470.1"/>
    </source>
</evidence>
<feature type="region of interest" description="Disordered" evidence="1">
    <location>
        <begin position="1"/>
        <end position="69"/>
    </location>
</feature>
<protein>
    <submittedName>
        <fullName evidence="2">Uncharacterized protein</fullName>
    </submittedName>
</protein>
<feature type="compositionally biased region" description="Basic and acidic residues" evidence="1">
    <location>
        <begin position="46"/>
        <end position="69"/>
    </location>
</feature>
<dbReference type="AlphaFoldDB" id="B9SY52"/>
<keyword evidence="3" id="KW-1185">Reference proteome</keyword>
<sequence length="69" mass="7714">MSIPASTVAAPSQTSNFNVNRQSANFHPSIWDGHFPSYHSDNSMDENSRNKASETEGRRKKDVNYGERG</sequence>
<gene>
    <name evidence="2" type="ORF">RCOM_0987590</name>
</gene>
<proteinExistence type="predicted"/>
<name>B9SY52_RICCO</name>
<accession>B9SY52</accession>
<evidence type="ECO:0000256" key="1">
    <source>
        <dbReference type="SAM" id="MobiDB-lite"/>
    </source>
</evidence>
<evidence type="ECO:0000313" key="3">
    <source>
        <dbReference type="Proteomes" id="UP000008311"/>
    </source>
</evidence>
<feature type="compositionally biased region" description="Polar residues" evidence="1">
    <location>
        <begin position="9"/>
        <end position="26"/>
    </location>
</feature>